<sequence>MPNKLLLGNRPIRIGSIDPPPGDDGNWIKRTLAVALEPTGASSRIDTPPEHTGITCKGDEWHEYPANRLPDEEGAPLNPSHMRVLISASGHLKFIAERQADKGVNAHGQEALVSLIHAPTLTNLPNKVLATIVGYAAPNTVKDLKSDKSASVPRPLSTLGEVNKRLQQAAVSTMSTKQNFYLGAGPTLSKYAGVTREHLKALAARDPIQQRLVYFNFVKLTQLGLSHADIVNASGLNEAGLNALLKHGPMLKHLGFEGADIVAVADKPERLAFFAHHEEALKSLALPVRMLDRIAGAAEATPQSVGALAANAFATSMAEQILNSSTNFGKGAQTQPIKDLIADVLQKLSVSDAAHRDAAIDIMVSALSRRAFDLSPSHIADSIGYQPAVRDSVGAYALQLAGMRSAPKSNTSPTGPQAPWPTDTVAPSYAAILEKLGVKDIDMDAMAEHPEQMKFLAEHTQPLEKLHLPAEVLTRLAAAPESPSAPAPKGLGENPLNESAAKAVTTALIERTYDMHTQAMKAFIGVFLRKLAVADPARRDTAITAISAALVQRMDHLNSIIALERIEHSRSTPSDQHDAAQRGHTTFRLKELQAFHDELQASLGT</sequence>
<reference evidence="1 2" key="1">
    <citation type="submission" date="2020-03" db="EMBL/GenBank/DDBJ databases">
        <authorList>
            <person name="Wang L."/>
            <person name="He N."/>
            <person name="Li Y."/>
            <person name="Fang Y."/>
            <person name="Zhang F."/>
        </authorList>
    </citation>
    <scope>NUCLEOTIDE SEQUENCE [LARGE SCALE GENOMIC DNA]</scope>
    <source>
        <strain evidence="2">hsmgli-8</strain>
    </source>
</reference>
<dbReference type="Proteomes" id="UP000746535">
    <property type="component" value="Unassembled WGS sequence"/>
</dbReference>
<protein>
    <submittedName>
        <fullName evidence="1">Uncharacterized protein</fullName>
    </submittedName>
</protein>
<gene>
    <name evidence="1" type="ORF">HBH25_19580</name>
</gene>
<dbReference type="EMBL" id="JAAVJI010000015">
    <property type="protein sequence ID" value="NJP03050.1"/>
    <property type="molecule type" value="Genomic_DNA"/>
</dbReference>
<proteinExistence type="predicted"/>
<keyword evidence="2" id="KW-1185">Reference proteome</keyword>
<name>A0ABX0YI21_9PSED</name>
<evidence type="ECO:0000313" key="2">
    <source>
        <dbReference type="Proteomes" id="UP000746535"/>
    </source>
</evidence>
<evidence type="ECO:0000313" key="1">
    <source>
        <dbReference type="EMBL" id="NJP03050.1"/>
    </source>
</evidence>
<dbReference type="RefSeq" id="WP_195755894.1">
    <property type="nucleotide sequence ID" value="NZ_JAAVJI010000015.1"/>
</dbReference>
<organism evidence="1 2">
    <name type="scientific">Pseudomonas quercus</name>
    <dbReference type="NCBI Taxonomy" id="2722792"/>
    <lineage>
        <taxon>Bacteria</taxon>
        <taxon>Pseudomonadati</taxon>
        <taxon>Pseudomonadota</taxon>
        <taxon>Gammaproteobacteria</taxon>
        <taxon>Pseudomonadales</taxon>
        <taxon>Pseudomonadaceae</taxon>
        <taxon>Pseudomonas</taxon>
    </lineage>
</organism>
<accession>A0ABX0YI21</accession>
<comment type="caution">
    <text evidence="1">The sequence shown here is derived from an EMBL/GenBank/DDBJ whole genome shotgun (WGS) entry which is preliminary data.</text>
</comment>